<name>A0A5C3NQ24_9APHY</name>
<protein>
    <submittedName>
        <fullName evidence="2">Uncharacterized protein</fullName>
    </submittedName>
</protein>
<reference evidence="2 3" key="1">
    <citation type="journal article" date="2019" name="Nat. Ecol. Evol.">
        <title>Megaphylogeny resolves global patterns of mushroom evolution.</title>
        <authorList>
            <person name="Varga T."/>
            <person name="Krizsan K."/>
            <person name="Foldi C."/>
            <person name="Dima B."/>
            <person name="Sanchez-Garcia M."/>
            <person name="Sanchez-Ramirez S."/>
            <person name="Szollosi G.J."/>
            <person name="Szarkandi J.G."/>
            <person name="Papp V."/>
            <person name="Albert L."/>
            <person name="Andreopoulos W."/>
            <person name="Angelini C."/>
            <person name="Antonin V."/>
            <person name="Barry K.W."/>
            <person name="Bougher N.L."/>
            <person name="Buchanan P."/>
            <person name="Buyck B."/>
            <person name="Bense V."/>
            <person name="Catcheside P."/>
            <person name="Chovatia M."/>
            <person name="Cooper J."/>
            <person name="Damon W."/>
            <person name="Desjardin D."/>
            <person name="Finy P."/>
            <person name="Geml J."/>
            <person name="Haridas S."/>
            <person name="Hughes K."/>
            <person name="Justo A."/>
            <person name="Karasinski D."/>
            <person name="Kautmanova I."/>
            <person name="Kiss B."/>
            <person name="Kocsube S."/>
            <person name="Kotiranta H."/>
            <person name="LaButti K.M."/>
            <person name="Lechner B.E."/>
            <person name="Liimatainen K."/>
            <person name="Lipzen A."/>
            <person name="Lukacs Z."/>
            <person name="Mihaltcheva S."/>
            <person name="Morgado L.N."/>
            <person name="Niskanen T."/>
            <person name="Noordeloos M.E."/>
            <person name="Ohm R.A."/>
            <person name="Ortiz-Santana B."/>
            <person name="Ovrebo C."/>
            <person name="Racz N."/>
            <person name="Riley R."/>
            <person name="Savchenko A."/>
            <person name="Shiryaev A."/>
            <person name="Soop K."/>
            <person name="Spirin V."/>
            <person name="Szebenyi C."/>
            <person name="Tomsovsky M."/>
            <person name="Tulloss R.E."/>
            <person name="Uehling J."/>
            <person name="Grigoriev I.V."/>
            <person name="Vagvolgyi C."/>
            <person name="Papp T."/>
            <person name="Martin F.M."/>
            <person name="Miettinen O."/>
            <person name="Hibbett D.S."/>
            <person name="Nagy L.G."/>
        </authorList>
    </citation>
    <scope>NUCLEOTIDE SEQUENCE [LARGE SCALE GENOMIC DNA]</scope>
    <source>
        <strain evidence="2 3">HHB13444</strain>
    </source>
</reference>
<feature type="region of interest" description="Disordered" evidence="1">
    <location>
        <begin position="1"/>
        <end position="70"/>
    </location>
</feature>
<dbReference type="AlphaFoldDB" id="A0A5C3NQ24"/>
<dbReference type="EMBL" id="ML211967">
    <property type="protein sequence ID" value="TFK79666.1"/>
    <property type="molecule type" value="Genomic_DNA"/>
</dbReference>
<accession>A0A5C3NQ24</accession>
<evidence type="ECO:0000313" key="3">
    <source>
        <dbReference type="Proteomes" id="UP000308197"/>
    </source>
</evidence>
<evidence type="ECO:0000256" key="1">
    <source>
        <dbReference type="SAM" id="MobiDB-lite"/>
    </source>
</evidence>
<proteinExistence type="predicted"/>
<dbReference type="InParanoid" id="A0A5C3NQ24"/>
<gene>
    <name evidence="2" type="ORF">K466DRAFT_7807</name>
</gene>
<keyword evidence="3" id="KW-1185">Reference proteome</keyword>
<organism evidence="2 3">
    <name type="scientific">Polyporus arcularius HHB13444</name>
    <dbReference type="NCBI Taxonomy" id="1314778"/>
    <lineage>
        <taxon>Eukaryota</taxon>
        <taxon>Fungi</taxon>
        <taxon>Dikarya</taxon>
        <taxon>Basidiomycota</taxon>
        <taxon>Agaricomycotina</taxon>
        <taxon>Agaricomycetes</taxon>
        <taxon>Polyporales</taxon>
        <taxon>Polyporaceae</taxon>
        <taxon>Polyporus</taxon>
    </lineage>
</organism>
<evidence type="ECO:0000313" key="2">
    <source>
        <dbReference type="EMBL" id="TFK79666.1"/>
    </source>
</evidence>
<dbReference type="Proteomes" id="UP000308197">
    <property type="component" value="Unassembled WGS sequence"/>
</dbReference>
<feature type="region of interest" description="Disordered" evidence="1">
    <location>
        <begin position="278"/>
        <end position="299"/>
    </location>
</feature>
<sequence length="299" mass="31464">MYSKTPSQVLHGADSGRTWQSDVTAAPDEHAARRKQHAAPIPSRRCTVSGYEQRGRAAGTNTSTAGRRGYTAGSDAMIASSRLPTPDPTASRSFAAPPDVALARDDSAGPACAAGCWAESPAPGHRTALGNDAPPSVFIRTRGEQTTCSWSSHDEQLPSRRCSVRAASPQTIGRRGCTHPPPASSLHGGICSCRRRVRTACSPYSDSSPVPQAGPAASRSFAAPLEVGRCMLRGGTQDTYVLVPVSTLPSQSSGCNWTAQDEARRTSAVSVDLRASPRRADRLLPKRDHRAVGSMHAGA</sequence>